<evidence type="ECO:0000259" key="5">
    <source>
        <dbReference type="SMART" id="SM00244"/>
    </source>
</evidence>
<comment type="caution">
    <text evidence="6">The sequence shown here is derived from an EMBL/GenBank/DDBJ whole genome shotgun (WGS) entry which is preliminary data.</text>
</comment>
<dbReference type="InterPro" id="IPR036013">
    <property type="entry name" value="Band_7/SPFH_dom_sf"/>
</dbReference>
<dbReference type="Gene3D" id="3.30.479.30">
    <property type="entry name" value="Band 7 domain"/>
    <property type="match status" value="1"/>
</dbReference>
<protein>
    <recommendedName>
        <fullName evidence="5">Band 7 domain-containing protein</fullName>
    </recommendedName>
</protein>
<dbReference type="SMART" id="SM00244">
    <property type="entry name" value="PHB"/>
    <property type="match status" value="1"/>
</dbReference>
<dbReference type="Gene3D" id="3.60.20.10">
    <property type="entry name" value="Glutamine Phosphoribosylpyrophosphate, subunit 1, domain 1"/>
    <property type="match status" value="1"/>
</dbReference>
<dbReference type="PANTHER" id="PTHR45937">
    <property type="entry name" value="ASPARAGINE SYNTHETASE DOMAIN-CONTAINING PROTEIN 1"/>
    <property type="match status" value="1"/>
</dbReference>
<dbReference type="AlphaFoldDB" id="A0A0W0FY60"/>
<keyword evidence="2" id="KW-0028">Amino-acid biosynthesis</keyword>
<dbReference type="CDD" id="cd01991">
    <property type="entry name" value="Asn_synthase_B_C"/>
    <property type="match status" value="1"/>
</dbReference>
<dbReference type="GO" id="GO:0004066">
    <property type="term" value="F:asparagine synthase (glutamine-hydrolyzing) activity"/>
    <property type="evidence" value="ECO:0007669"/>
    <property type="project" value="InterPro"/>
</dbReference>
<evidence type="ECO:0000313" key="7">
    <source>
        <dbReference type="Proteomes" id="UP000054988"/>
    </source>
</evidence>
<dbReference type="Gene3D" id="3.40.50.620">
    <property type="entry name" value="HUPs"/>
    <property type="match status" value="1"/>
</dbReference>
<dbReference type="GO" id="GO:0000423">
    <property type="term" value="P:mitophagy"/>
    <property type="evidence" value="ECO:0007669"/>
    <property type="project" value="UniProtKB-ARBA"/>
</dbReference>
<dbReference type="InterPro" id="IPR001107">
    <property type="entry name" value="Band_7"/>
</dbReference>
<dbReference type="SUPFAM" id="SSF52402">
    <property type="entry name" value="Adenine nucleotide alpha hydrolases-like"/>
    <property type="match status" value="1"/>
</dbReference>
<dbReference type="InterPro" id="IPR000163">
    <property type="entry name" value="Prohibitin"/>
</dbReference>
<evidence type="ECO:0000256" key="4">
    <source>
        <dbReference type="ARBA" id="ARBA00022962"/>
    </source>
</evidence>
<keyword evidence="4" id="KW-0315">Glutamine amidotransferase</keyword>
<gene>
    <name evidence="6" type="ORF">WG66_6225</name>
</gene>
<evidence type="ECO:0000256" key="2">
    <source>
        <dbReference type="ARBA" id="ARBA00022605"/>
    </source>
</evidence>
<dbReference type="InterPro" id="IPR001962">
    <property type="entry name" value="Asn_synthase"/>
</dbReference>
<accession>A0A0W0FY60</accession>
<dbReference type="SUPFAM" id="SSF56235">
    <property type="entry name" value="N-terminal nucleophile aminohydrolases (Ntn hydrolases)"/>
    <property type="match status" value="1"/>
</dbReference>
<dbReference type="InterPro" id="IPR051857">
    <property type="entry name" value="Asn_synthetase_domain"/>
</dbReference>
<dbReference type="PRINTS" id="PR00679">
    <property type="entry name" value="PROHIBITIN"/>
</dbReference>
<dbReference type="InterPro" id="IPR014729">
    <property type="entry name" value="Rossmann-like_a/b/a_fold"/>
</dbReference>
<dbReference type="eggNOG" id="KOG0573">
    <property type="taxonomic scope" value="Eukaryota"/>
</dbReference>
<dbReference type="SUPFAM" id="SSF117892">
    <property type="entry name" value="Band 7/SPFH domain"/>
    <property type="match status" value="1"/>
</dbReference>
<evidence type="ECO:0000256" key="3">
    <source>
        <dbReference type="ARBA" id="ARBA00022888"/>
    </source>
</evidence>
<reference evidence="6 7" key="1">
    <citation type="submission" date="2015-12" db="EMBL/GenBank/DDBJ databases">
        <title>Draft genome sequence of Moniliophthora roreri, the causal agent of frosty pod rot of cacao.</title>
        <authorList>
            <person name="Aime M.C."/>
            <person name="Diaz-Valderrama J.R."/>
            <person name="Kijpornyongpan T."/>
            <person name="Phillips-Mora W."/>
        </authorList>
    </citation>
    <scope>NUCLEOTIDE SEQUENCE [LARGE SCALE GENOMIC DNA]</scope>
    <source>
        <strain evidence="6 7">MCA 2952</strain>
    </source>
</reference>
<dbReference type="Proteomes" id="UP000054988">
    <property type="component" value="Unassembled WGS sequence"/>
</dbReference>
<evidence type="ECO:0000256" key="1">
    <source>
        <dbReference type="ARBA" id="ARBA00009658"/>
    </source>
</evidence>
<dbReference type="EMBL" id="LATX01001501">
    <property type="protein sequence ID" value="KTB41257.1"/>
    <property type="molecule type" value="Genomic_DNA"/>
</dbReference>
<dbReference type="PANTHER" id="PTHR45937:SF1">
    <property type="entry name" value="ASPARAGINE SYNTHETASE DOMAIN-CONTAINING PROTEIN 1"/>
    <property type="match status" value="1"/>
</dbReference>
<keyword evidence="3" id="KW-0061">Asparagine biosynthesis</keyword>
<evidence type="ECO:0000313" key="6">
    <source>
        <dbReference type="EMBL" id="KTB41257.1"/>
    </source>
</evidence>
<dbReference type="GO" id="GO:0006529">
    <property type="term" value="P:asparagine biosynthetic process"/>
    <property type="evidence" value="ECO:0007669"/>
    <property type="project" value="UniProtKB-KW"/>
</dbReference>
<name>A0A0W0FY60_MONRR</name>
<dbReference type="FunFam" id="3.30.479.30:FF:000001">
    <property type="entry name" value="Prohibitin 2"/>
    <property type="match status" value="1"/>
</dbReference>
<proteinExistence type="inferred from homology"/>
<dbReference type="GO" id="GO:0016020">
    <property type="term" value="C:membrane"/>
    <property type="evidence" value="ECO:0007669"/>
    <property type="project" value="InterPro"/>
</dbReference>
<sequence>MCGIFYCAHRLLAERSALDTLSELRQKLRDANSLRGPDAQRSCKIFISADSSDTSLYSDEIYGLSMEFFGAELRLRGVSPVIQPHEKDGNLLCWNGEASVIFGGIDISSEENDGVKLFELLVKTSCPEDVRDIFSSIEGPYAFVFYHRTTHKLYFARDPLGRRSLLIHRPTAQNPYFLLASVSAGDASAYSFEEVDTGCIHMVDLHRLSKSSEILSFDPCLISVRRKAPSREALYAAPARVNPFLPSADDPPAITTLETVPAWLAPTVDDLISQLDRSVYLRVRDIPQPRSSPDRARVAVLFSGGIDSTIITLLADRHLPKDEPIDLLNVAFENPRKIRLKTEGNIGALPKREQKKKAHQVYDPAPTSYMVPDRVTGLQELEELRRLCPGRIWNFVEVNVPYEESQGARSTVEALMVPGKTVMDLSLALALYFASRGVGQVRSRSEAEPVPYTSTARVLLNGLGSDELLGGYGRHRTAYTHNGGWKSVIEELQLEIERIPARNLGRDDRVISSHGKETRHPFLDLNVVSFIAALPVHAKMDPRLGLGIGDKMLLRLAAYKLGLLEASIRKKKAMQFGIPLAVAIVGVRASLYDVPGGYQAVMFDRFSGVKDTATGEGTHFLVPWLQRAILYDCRIKPRNISTTTGSKDLQMVSLTLRVLSRPDKKHLPKIYQSLGLDYDERVLPSIGNEVLKSIVAQFDAAELITQREVVSSRIRADLLQRAGEFNILLEDVSITHLTFGKEFTQAVEAKQIAQQDAERAKFIVEKVRDLRTFPPAEQERQAAVIRAEGEAEAAKTISQALDKAGEAFVAFRKIEASKAIAQSLSTNPNVTYVPSTGGNLLLQVPQK</sequence>
<dbReference type="Pfam" id="PF00733">
    <property type="entry name" value="Asn_synthase"/>
    <property type="match status" value="2"/>
</dbReference>
<feature type="domain" description="Band 7" evidence="5">
    <location>
        <begin position="590"/>
        <end position="751"/>
    </location>
</feature>
<dbReference type="InterPro" id="IPR029055">
    <property type="entry name" value="Ntn_hydrolases_N"/>
</dbReference>
<comment type="similarity">
    <text evidence="1">Belongs to the prohibitin family.</text>
</comment>
<dbReference type="Pfam" id="PF01145">
    <property type="entry name" value="Band_7"/>
    <property type="match status" value="1"/>
</dbReference>
<dbReference type="CDD" id="cd03401">
    <property type="entry name" value="SPFH_prohibitin"/>
    <property type="match status" value="1"/>
</dbReference>
<organism evidence="6 7">
    <name type="scientific">Moniliophthora roreri</name>
    <name type="common">Frosty pod rot fungus</name>
    <name type="synonym">Monilia roreri</name>
    <dbReference type="NCBI Taxonomy" id="221103"/>
    <lineage>
        <taxon>Eukaryota</taxon>
        <taxon>Fungi</taxon>
        <taxon>Dikarya</taxon>
        <taxon>Basidiomycota</taxon>
        <taxon>Agaricomycotina</taxon>
        <taxon>Agaricomycetes</taxon>
        <taxon>Agaricomycetidae</taxon>
        <taxon>Agaricales</taxon>
        <taxon>Marasmiineae</taxon>
        <taxon>Marasmiaceae</taxon>
        <taxon>Moniliophthora</taxon>
    </lineage>
</organism>